<dbReference type="OrthoDB" id="3940757at2759"/>
<proteinExistence type="predicted"/>
<dbReference type="AlphaFoldDB" id="A0A6A6U238"/>
<keyword evidence="2" id="KW-1185">Reference proteome</keyword>
<evidence type="ECO:0000313" key="2">
    <source>
        <dbReference type="Proteomes" id="UP000799302"/>
    </source>
</evidence>
<evidence type="ECO:0008006" key="3">
    <source>
        <dbReference type="Google" id="ProtNLM"/>
    </source>
</evidence>
<gene>
    <name evidence="1" type="ORF">BT63DRAFT_71398</name>
</gene>
<dbReference type="PANTHER" id="PTHR42085:SF6">
    <property type="entry name" value="F-BOX DOMAIN-CONTAINING PROTEIN"/>
    <property type="match status" value="1"/>
</dbReference>
<evidence type="ECO:0000313" key="1">
    <source>
        <dbReference type="EMBL" id="KAF2665661.1"/>
    </source>
</evidence>
<dbReference type="Proteomes" id="UP000799302">
    <property type="component" value="Unassembled WGS sequence"/>
</dbReference>
<organism evidence="1 2">
    <name type="scientific">Microthyrium microscopicum</name>
    <dbReference type="NCBI Taxonomy" id="703497"/>
    <lineage>
        <taxon>Eukaryota</taxon>
        <taxon>Fungi</taxon>
        <taxon>Dikarya</taxon>
        <taxon>Ascomycota</taxon>
        <taxon>Pezizomycotina</taxon>
        <taxon>Dothideomycetes</taxon>
        <taxon>Dothideomycetes incertae sedis</taxon>
        <taxon>Microthyriales</taxon>
        <taxon>Microthyriaceae</taxon>
        <taxon>Microthyrium</taxon>
    </lineage>
</organism>
<accession>A0A6A6U238</accession>
<dbReference type="InterPro" id="IPR038883">
    <property type="entry name" value="AN11006-like"/>
</dbReference>
<protein>
    <recommendedName>
        <fullName evidence="3">F-box domain-containing protein</fullName>
    </recommendedName>
</protein>
<dbReference type="PANTHER" id="PTHR42085">
    <property type="entry name" value="F-BOX DOMAIN-CONTAINING PROTEIN"/>
    <property type="match status" value="1"/>
</dbReference>
<dbReference type="EMBL" id="MU004240">
    <property type="protein sequence ID" value="KAF2665661.1"/>
    <property type="molecule type" value="Genomic_DNA"/>
</dbReference>
<sequence>MLQFYLSRNAFVVHRCGHNGILRTIKSYFGDKLACLTSLRIEVNNNLIPNTAYVDDTFHRATVSVYQRGWQVYPWPQRDVARKLRYCRCYPNDPIPEGLFHPYKYCLCTGVDEPLSTTSYGAGRLAQKELRDTAQLLRSSIKPGQLDLGIICDCKNIQTAKAFVSALEGLPRLRSFALRLAAHVDPRIRQLAEETVQQHTVGDSRSSKLSGFSKLPAELRREVLKNTDLVAPKDIELNSSWPYAGFRLQHQPYERQHVCQAVTEMNTKSISFSTSCKCWRFPLNLFLVNKEFHEEATQIFYSYNHFIVLLRRCPPEYLNWASDYYWHHIARSTPQARFFSRLPPSALKHLRSVQLCFPKEPAHFDREMFGNTHLIFEQDIKIMATQVSLSKLALTLDFSSSDESIGEINEHGYRKCCKKHSFLEMCNEALRVVTYQTSKTRRTHGTLLKDFFVYFPEDVEESIASEWEKKAVGDDYESVKRGKYAHRNRYEYWASYLKRTAGYPRFIDGSETGF</sequence>
<name>A0A6A6U238_9PEZI</name>
<reference evidence="1" key="1">
    <citation type="journal article" date="2020" name="Stud. Mycol.">
        <title>101 Dothideomycetes genomes: a test case for predicting lifestyles and emergence of pathogens.</title>
        <authorList>
            <person name="Haridas S."/>
            <person name="Albert R."/>
            <person name="Binder M."/>
            <person name="Bloem J."/>
            <person name="Labutti K."/>
            <person name="Salamov A."/>
            <person name="Andreopoulos B."/>
            <person name="Baker S."/>
            <person name="Barry K."/>
            <person name="Bills G."/>
            <person name="Bluhm B."/>
            <person name="Cannon C."/>
            <person name="Castanera R."/>
            <person name="Culley D."/>
            <person name="Daum C."/>
            <person name="Ezra D."/>
            <person name="Gonzalez J."/>
            <person name="Henrissat B."/>
            <person name="Kuo A."/>
            <person name="Liang C."/>
            <person name="Lipzen A."/>
            <person name="Lutzoni F."/>
            <person name="Magnuson J."/>
            <person name="Mondo S."/>
            <person name="Nolan M."/>
            <person name="Ohm R."/>
            <person name="Pangilinan J."/>
            <person name="Park H.-J."/>
            <person name="Ramirez L."/>
            <person name="Alfaro M."/>
            <person name="Sun H."/>
            <person name="Tritt A."/>
            <person name="Yoshinaga Y."/>
            <person name="Zwiers L.-H."/>
            <person name="Turgeon B."/>
            <person name="Goodwin S."/>
            <person name="Spatafora J."/>
            <person name="Crous P."/>
            <person name="Grigoriev I."/>
        </authorList>
    </citation>
    <scope>NUCLEOTIDE SEQUENCE</scope>
    <source>
        <strain evidence="1">CBS 115976</strain>
    </source>
</reference>